<dbReference type="Proteomes" id="UP000294752">
    <property type="component" value="Unassembled WGS sequence"/>
</dbReference>
<organism evidence="2 3">
    <name type="scientific">Sphingobacterium paludis</name>
    <dbReference type="NCBI Taxonomy" id="1476465"/>
    <lineage>
        <taxon>Bacteria</taxon>
        <taxon>Pseudomonadati</taxon>
        <taxon>Bacteroidota</taxon>
        <taxon>Sphingobacteriia</taxon>
        <taxon>Sphingobacteriales</taxon>
        <taxon>Sphingobacteriaceae</taxon>
        <taxon>Sphingobacterium</taxon>
    </lineage>
</organism>
<reference evidence="2 3" key="1">
    <citation type="submission" date="2019-03" db="EMBL/GenBank/DDBJ databases">
        <title>Genomic Encyclopedia of Type Strains, Phase III (KMG-III): the genomes of soil and plant-associated and newly described type strains.</title>
        <authorList>
            <person name="Whitman W."/>
        </authorList>
    </citation>
    <scope>NUCLEOTIDE SEQUENCE [LARGE SCALE GENOMIC DNA]</scope>
    <source>
        <strain evidence="2 3">CGMCC 1.12801</strain>
    </source>
</reference>
<evidence type="ECO:0000313" key="2">
    <source>
        <dbReference type="EMBL" id="TDS16069.1"/>
    </source>
</evidence>
<evidence type="ECO:0000256" key="1">
    <source>
        <dbReference type="SAM" id="Phobius"/>
    </source>
</evidence>
<feature type="transmembrane region" description="Helical" evidence="1">
    <location>
        <begin position="16"/>
        <end position="41"/>
    </location>
</feature>
<protein>
    <submittedName>
        <fullName evidence="2">Uncharacterized protein</fullName>
    </submittedName>
</protein>
<dbReference type="EMBL" id="SNZV01000002">
    <property type="protein sequence ID" value="TDS16069.1"/>
    <property type="molecule type" value="Genomic_DNA"/>
</dbReference>
<name>A0A4R7D4R3_9SPHI</name>
<proteinExistence type="predicted"/>
<gene>
    <name evidence="2" type="ORF">B0I21_102394</name>
</gene>
<dbReference type="AlphaFoldDB" id="A0A4R7D4R3"/>
<accession>A0A4R7D4R3</accession>
<keyword evidence="1" id="KW-0472">Membrane</keyword>
<keyword evidence="3" id="KW-1185">Reference proteome</keyword>
<comment type="caution">
    <text evidence="2">The sequence shown here is derived from an EMBL/GenBank/DDBJ whole genome shotgun (WGS) entry which is preliminary data.</text>
</comment>
<evidence type="ECO:0000313" key="3">
    <source>
        <dbReference type="Proteomes" id="UP000294752"/>
    </source>
</evidence>
<keyword evidence="1" id="KW-0812">Transmembrane</keyword>
<sequence>MNLNKTNNRLKKTSTLVLITLVVGGFLIALINNFDAFFAGFRSMF</sequence>
<keyword evidence="1" id="KW-1133">Transmembrane helix</keyword>